<comment type="caution">
    <text evidence="2">The sequence shown here is derived from an EMBL/GenBank/DDBJ whole genome shotgun (WGS) entry which is preliminary data.</text>
</comment>
<dbReference type="InterPro" id="IPR010640">
    <property type="entry name" value="Low_temperature_requirement_A"/>
</dbReference>
<keyword evidence="1" id="KW-1133">Transmembrane helix</keyword>
<evidence type="ECO:0000313" key="2">
    <source>
        <dbReference type="EMBL" id="MFC5379374.1"/>
    </source>
</evidence>
<feature type="transmembrane region" description="Helical" evidence="1">
    <location>
        <begin position="206"/>
        <end position="223"/>
    </location>
</feature>
<protein>
    <submittedName>
        <fullName evidence="2">Low temperature requirement protein A</fullName>
    </submittedName>
</protein>
<name>A0ABW0GHZ0_9MICO</name>
<dbReference type="PANTHER" id="PTHR36840">
    <property type="entry name" value="BLL5714 PROTEIN"/>
    <property type="match status" value="1"/>
</dbReference>
<feature type="transmembrane region" description="Helical" evidence="1">
    <location>
        <begin position="50"/>
        <end position="69"/>
    </location>
</feature>
<proteinExistence type="predicted"/>
<gene>
    <name evidence="2" type="ORF">ACFPJ6_01085</name>
</gene>
<evidence type="ECO:0000313" key="3">
    <source>
        <dbReference type="Proteomes" id="UP001596122"/>
    </source>
</evidence>
<feature type="transmembrane region" description="Helical" evidence="1">
    <location>
        <begin position="338"/>
        <end position="357"/>
    </location>
</feature>
<feature type="transmembrane region" description="Helical" evidence="1">
    <location>
        <begin position="89"/>
        <end position="120"/>
    </location>
</feature>
<dbReference type="EMBL" id="JBHSLD010000001">
    <property type="protein sequence ID" value="MFC5379374.1"/>
    <property type="molecule type" value="Genomic_DNA"/>
</dbReference>
<keyword evidence="1" id="KW-0472">Membrane</keyword>
<keyword evidence="1" id="KW-0812">Transmembrane</keyword>
<feature type="transmembrane region" description="Helical" evidence="1">
    <location>
        <begin position="169"/>
        <end position="186"/>
    </location>
</feature>
<reference evidence="3" key="1">
    <citation type="journal article" date="2019" name="Int. J. Syst. Evol. Microbiol.">
        <title>The Global Catalogue of Microorganisms (GCM) 10K type strain sequencing project: providing services to taxonomists for standard genome sequencing and annotation.</title>
        <authorList>
            <consortium name="The Broad Institute Genomics Platform"/>
            <consortium name="The Broad Institute Genome Sequencing Center for Infectious Disease"/>
            <person name="Wu L."/>
            <person name="Ma J."/>
        </authorList>
    </citation>
    <scope>NUCLEOTIDE SEQUENCE [LARGE SCALE GENOMIC DNA]</scope>
    <source>
        <strain evidence="3">CCUG 43114</strain>
    </source>
</reference>
<dbReference type="Pfam" id="PF06772">
    <property type="entry name" value="LtrA"/>
    <property type="match status" value="1"/>
</dbReference>
<feature type="transmembrane region" description="Helical" evidence="1">
    <location>
        <begin position="235"/>
        <end position="254"/>
    </location>
</feature>
<evidence type="ECO:0000256" key="1">
    <source>
        <dbReference type="SAM" id="Phobius"/>
    </source>
</evidence>
<feature type="transmembrane region" description="Helical" evidence="1">
    <location>
        <begin position="275"/>
        <end position="293"/>
    </location>
</feature>
<dbReference type="RefSeq" id="WP_340266492.1">
    <property type="nucleotide sequence ID" value="NZ_JBBEOG010000001.1"/>
</dbReference>
<sequence>MSLLVPSVLRDPDEPHRAATPLELLFDLCFVVAVALLATELHHGIVEHHALEATLTYLVLFAPVWWVWVSHTWFATAFSHDDPLSRALTMLQMAGVLALAATVPTAAAGDLGPFVLAYVAMRVPLVAQWLRAARDDPPHRAFALTYAYGSVVAMVVWLVAGAVPGPGRRLVVGAALAVELATPVLATRRATGRVYHRGHVAERYGLFTIIVLGETILAVVVGLRDALDGEGAASVPVVVGASALVVGLAVWWLYFDLVGTGGIARERRAAFVWGYGHYVLFAAVAAVGAGVVAQLELDHAQEGSGLLPAAAVGVPTAAALVAVAWLQSVSGGDRLPGVWLPLAATACLAVVAVAGIGDWSAPAADLALAGVAVAVLGAWLVRARQGRRRTGEGATAPAVPV</sequence>
<dbReference type="Proteomes" id="UP001596122">
    <property type="component" value="Unassembled WGS sequence"/>
</dbReference>
<accession>A0ABW0GHZ0</accession>
<organism evidence="2 3">
    <name type="scientific">Aquipuribacter nitratireducens</name>
    <dbReference type="NCBI Taxonomy" id="650104"/>
    <lineage>
        <taxon>Bacteria</taxon>
        <taxon>Bacillati</taxon>
        <taxon>Actinomycetota</taxon>
        <taxon>Actinomycetes</taxon>
        <taxon>Micrococcales</taxon>
        <taxon>Intrasporangiaceae</taxon>
        <taxon>Aquipuribacter</taxon>
    </lineage>
</organism>
<keyword evidence="3" id="KW-1185">Reference proteome</keyword>
<dbReference type="PANTHER" id="PTHR36840:SF1">
    <property type="entry name" value="BLL5714 PROTEIN"/>
    <property type="match status" value="1"/>
</dbReference>
<feature type="transmembrane region" description="Helical" evidence="1">
    <location>
        <begin position="305"/>
        <end position="326"/>
    </location>
</feature>
<feature type="transmembrane region" description="Helical" evidence="1">
    <location>
        <begin position="20"/>
        <end position="38"/>
    </location>
</feature>
<feature type="transmembrane region" description="Helical" evidence="1">
    <location>
        <begin position="363"/>
        <end position="381"/>
    </location>
</feature>
<feature type="transmembrane region" description="Helical" evidence="1">
    <location>
        <begin position="141"/>
        <end position="163"/>
    </location>
</feature>